<protein>
    <submittedName>
        <fullName evidence="2 3">Acetyltransferase</fullName>
    </submittedName>
</protein>
<keyword evidence="3" id="KW-0808">Transferase</keyword>
<dbReference type="EMBL" id="LAPV01000010">
    <property type="protein sequence ID" value="KKC34684.1"/>
    <property type="molecule type" value="Genomic_DNA"/>
</dbReference>
<dbReference type="Proteomes" id="UP000033519">
    <property type="component" value="Unassembled WGS sequence"/>
</dbReference>
<dbReference type="PATRIC" id="fig|728005.3.peg.24"/>
<dbReference type="Gene3D" id="3.40.630.30">
    <property type="match status" value="1"/>
</dbReference>
<gene>
    <name evidence="3" type="ORF">SAMN04488059_11392</name>
    <name evidence="2" type="ORF">WH91_01390</name>
</gene>
<organism evidence="3 5">
    <name type="scientific">Devosia psychrophila</name>
    <dbReference type="NCBI Taxonomy" id="728005"/>
    <lineage>
        <taxon>Bacteria</taxon>
        <taxon>Pseudomonadati</taxon>
        <taxon>Pseudomonadota</taxon>
        <taxon>Alphaproteobacteria</taxon>
        <taxon>Hyphomicrobiales</taxon>
        <taxon>Devosiaceae</taxon>
        <taxon>Devosia</taxon>
    </lineage>
</organism>
<reference evidence="3 5" key="2">
    <citation type="submission" date="2016-10" db="EMBL/GenBank/DDBJ databases">
        <authorList>
            <person name="de Groot N.N."/>
        </authorList>
    </citation>
    <scope>NUCLEOTIDE SEQUENCE [LARGE SCALE GENOMIC DNA]</scope>
    <source>
        <strain evidence="3 5">CGMCC 1.10210</strain>
    </source>
</reference>
<evidence type="ECO:0000259" key="1">
    <source>
        <dbReference type="PROSITE" id="PS51186"/>
    </source>
</evidence>
<dbReference type="PROSITE" id="PS51186">
    <property type="entry name" value="GNAT"/>
    <property type="match status" value="1"/>
</dbReference>
<name>A0A0F5Q3P0_9HYPH</name>
<reference evidence="2 4" key="1">
    <citation type="submission" date="2015-03" db="EMBL/GenBank/DDBJ databases">
        <authorList>
            <person name="Lepp D."/>
            <person name="Hassan Y.I."/>
            <person name="Li X.-Z."/>
            <person name="Zhou T."/>
        </authorList>
    </citation>
    <scope>NUCLEOTIDE SEQUENCE [LARGE SCALE GENOMIC DNA]</scope>
    <source>
        <strain evidence="2 4">Cr7-05</strain>
    </source>
</reference>
<sequence>MITIITDPMPDDAAMRALWLSAWGNVGPQSFQPVLKHGLGHVGAFDGMALIGFVNIAWDGGIHAFILDTSVHANYQRRGIALRLMERATEVARERGAQWLHVDFEPRLEAFYRKAGFGPTSAGLMRLD</sequence>
<dbReference type="CDD" id="cd04301">
    <property type="entry name" value="NAT_SF"/>
    <property type="match status" value="1"/>
</dbReference>
<dbReference type="OrthoDB" id="4549080at2"/>
<dbReference type="InterPro" id="IPR016181">
    <property type="entry name" value="Acyl_CoA_acyltransferase"/>
</dbReference>
<evidence type="ECO:0000313" key="2">
    <source>
        <dbReference type="EMBL" id="KKC34684.1"/>
    </source>
</evidence>
<dbReference type="SUPFAM" id="SSF55729">
    <property type="entry name" value="Acyl-CoA N-acyltransferases (Nat)"/>
    <property type="match status" value="1"/>
</dbReference>
<evidence type="ECO:0000313" key="3">
    <source>
        <dbReference type="EMBL" id="SFC88253.1"/>
    </source>
</evidence>
<proteinExistence type="predicted"/>
<feature type="domain" description="N-acetyltransferase" evidence="1">
    <location>
        <begin position="2"/>
        <end position="128"/>
    </location>
</feature>
<dbReference type="STRING" id="728005.SAMN04488059_11392"/>
<evidence type="ECO:0000313" key="4">
    <source>
        <dbReference type="Proteomes" id="UP000033519"/>
    </source>
</evidence>
<evidence type="ECO:0000313" key="5">
    <source>
        <dbReference type="Proteomes" id="UP000182258"/>
    </source>
</evidence>
<dbReference type="RefSeq" id="WP_046169224.1">
    <property type="nucleotide sequence ID" value="NZ_FOMB01000013.1"/>
</dbReference>
<dbReference type="AlphaFoldDB" id="A0A0F5Q3P0"/>
<dbReference type="EMBL" id="FOMB01000013">
    <property type="protein sequence ID" value="SFC88253.1"/>
    <property type="molecule type" value="Genomic_DNA"/>
</dbReference>
<dbReference type="Proteomes" id="UP000182258">
    <property type="component" value="Unassembled WGS sequence"/>
</dbReference>
<dbReference type="GO" id="GO:0016747">
    <property type="term" value="F:acyltransferase activity, transferring groups other than amino-acyl groups"/>
    <property type="evidence" value="ECO:0007669"/>
    <property type="project" value="InterPro"/>
</dbReference>
<dbReference type="InterPro" id="IPR000182">
    <property type="entry name" value="GNAT_dom"/>
</dbReference>
<keyword evidence="4" id="KW-1185">Reference proteome</keyword>
<accession>A0A0F5Q3P0</accession>
<dbReference type="Pfam" id="PF00583">
    <property type="entry name" value="Acetyltransf_1"/>
    <property type="match status" value="1"/>
</dbReference>